<name>A0A5D0RPL1_9RHOB</name>
<dbReference type="Proteomes" id="UP000322080">
    <property type="component" value="Unassembled WGS sequence"/>
</dbReference>
<protein>
    <submittedName>
        <fullName evidence="2">GNAT family N-acetyltransferase</fullName>
    </submittedName>
</protein>
<dbReference type="InterPro" id="IPR051531">
    <property type="entry name" value="N-acetyltransferase"/>
</dbReference>
<evidence type="ECO:0000313" key="2">
    <source>
        <dbReference type="EMBL" id="TYB82598.1"/>
    </source>
</evidence>
<dbReference type="InterPro" id="IPR016181">
    <property type="entry name" value="Acyl_CoA_acyltransferase"/>
</dbReference>
<dbReference type="Gene3D" id="3.40.630.30">
    <property type="match status" value="1"/>
</dbReference>
<evidence type="ECO:0000313" key="3">
    <source>
        <dbReference type="Proteomes" id="UP000322080"/>
    </source>
</evidence>
<feature type="domain" description="N-acetyltransferase" evidence="1">
    <location>
        <begin position="15"/>
        <end position="150"/>
    </location>
</feature>
<sequence length="177" mass="19825">MAPTTFSIPTLETERLILRAPKPCDFEDEAAFFDSERSRFVGGPLPRDQVWRAFAGFLGHWGLRGFGFWALEDKATGRYMGRAGMWYPDGWPEPELGWTLMAHAEGKGLAFEATRAARRYAYAKLGWITAISLILPDNARSVALATRLGAVRESSFEHPKHGTCEIWRHPSPDEVAA</sequence>
<accession>A0A5D0RPL1</accession>
<dbReference type="Pfam" id="PF13302">
    <property type="entry name" value="Acetyltransf_3"/>
    <property type="match status" value="1"/>
</dbReference>
<evidence type="ECO:0000259" key="1">
    <source>
        <dbReference type="Pfam" id="PF13302"/>
    </source>
</evidence>
<keyword evidence="2" id="KW-0808">Transferase</keyword>
<dbReference type="InterPro" id="IPR000182">
    <property type="entry name" value="GNAT_dom"/>
</dbReference>
<dbReference type="EMBL" id="VSIY01000004">
    <property type="protein sequence ID" value="TYB82598.1"/>
    <property type="molecule type" value="Genomic_DNA"/>
</dbReference>
<keyword evidence="3" id="KW-1185">Reference proteome</keyword>
<dbReference type="PANTHER" id="PTHR43792">
    <property type="entry name" value="GNAT FAMILY, PUTATIVE (AFU_ORTHOLOGUE AFUA_3G00765)-RELATED-RELATED"/>
    <property type="match status" value="1"/>
</dbReference>
<gene>
    <name evidence="2" type="ORF">FVF75_05490</name>
</gene>
<organism evidence="2 3">
    <name type="scientific">Maritimibacter fusiformis</name>
    <dbReference type="NCBI Taxonomy" id="2603819"/>
    <lineage>
        <taxon>Bacteria</taxon>
        <taxon>Pseudomonadati</taxon>
        <taxon>Pseudomonadota</taxon>
        <taxon>Alphaproteobacteria</taxon>
        <taxon>Rhodobacterales</taxon>
        <taxon>Roseobacteraceae</taxon>
        <taxon>Maritimibacter</taxon>
    </lineage>
</organism>
<dbReference type="PANTHER" id="PTHR43792:SF1">
    <property type="entry name" value="N-ACETYLTRANSFERASE DOMAIN-CONTAINING PROTEIN"/>
    <property type="match status" value="1"/>
</dbReference>
<comment type="caution">
    <text evidence="2">The sequence shown here is derived from an EMBL/GenBank/DDBJ whole genome shotgun (WGS) entry which is preliminary data.</text>
</comment>
<dbReference type="AlphaFoldDB" id="A0A5D0RPL1"/>
<dbReference type="SUPFAM" id="SSF55729">
    <property type="entry name" value="Acyl-CoA N-acyltransferases (Nat)"/>
    <property type="match status" value="1"/>
</dbReference>
<dbReference type="GO" id="GO:0016747">
    <property type="term" value="F:acyltransferase activity, transferring groups other than amino-acyl groups"/>
    <property type="evidence" value="ECO:0007669"/>
    <property type="project" value="InterPro"/>
</dbReference>
<proteinExistence type="predicted"/>
<reference evidence="2 3" key="1">
    <citation type="submission" date="2019-08" db="EMBL/GenBank/DDBJ databases">
        <title>Identification of a novel species of the genus Boseongicola.</title>
        <authorList>
            <person name="Zhang X.-Q."/>
        </authorList>
    </citation>
    <scope>NUCLEOTIDE SEQUENCE [LARGE SCALE GENOMIC DNA]</scope>
    <source>
        <strain evidence="2 3">HY14</strain>
    </source>
</reference>